<keyword evidence="3" id="KW-1185">Reference proteome</keyword>
<proteinExistence type="predicted"/>
<gene>
    <name evidence="2" type="ORF">CHLNCDRAFT_138413</name>
</gene>
<feature type="compositionally biased region" description="Polar residues" evidence="1">
    <location>
        <begin position="185"/>
        <end position="211"/>
    </location>
</feature>
<dbReference type="OrthoDB" id="410404at2759"/>
<dbReference type="GeneID" id="17352164"/>
<evidence type="ECO:0000313" key="2">
    <source>
        <dbReference type="EMBL" id="EFN52888.1"/>
    </source>
</evidence>
<evidence type="ECO:0000313" key="3">
    <source>
        <dbReference type="Proteomes" id="UP000008141"/>
    </source>
</evidence>
<dbReference type="InParanoid" id="E1ZN04"/>
<accession>E1ZN04</accession>
<organism evidence="3">
    <name type="scientific">Chlorella variabilis</name>
    <name type="common">Green alga</name>
    <dbReference type="NCBI Taxonomy" id="554065"/>
    <lineage>
        <taxon>Eukaryota</taxon>
        <taxon>Viridiplantae</taxon>
        <taxon>Chlorophyta</taxon>
        <taxon>core chlorophytes</taxon>
        <taxon>Trebouxiophyceae</taxon>
        <taxon>Chlorellales</taxon>
        <taxon>Chlorellaceae</taxon>
        <taxon>Chlorella clade</taxon>
        <taxon>Chlorella</taxon>
    </lineage>
</organism>
<feature type="region of interest" description="Disordered" evidence="1">
    <location>
        <begin position="177"/>
        <end position="211"/>
    </location>
</feature>
<dbReference type="KEGG" id="cvr:CHLNCDRAFT_138413"/>
<dbReference type="EMBL" id="GL433854">
    <property type="protein sequence ID" value="EFN52888.1"/>
    <property type="molecule type" value="Genomic_DNA"/>
</dbReference>
<sequence>MKNPRRRAWELGVSLVEQQSMLFDVFVKPVLSYGCEVWGVDMLNRADCSSVERVHRWFCRRIQGLPRQVSSAVALAELGRQPLHLFWVQQLVRFWNRLQASMAEPDRVLAWAFEDTLALMREGTDLAAGSPCWCRRWQQFLLSAPTDSGTIVWLTELDEKTVVERAAAAYLRQSLEPALTKPEPESSSQQQPVAASNISQQQHLPVTPSLT</sequence>
<reference evidence="2 3" key="1">
    <citation type="journal article" date="2010" name="Plant Cell">
        <title>The Chlorella variabilis NC64A genome reveals adaptation to photosymbiosis, coevolution with viruses, and cryptic sex.</title>
        <authorList>
            <person name="Blanc G."/>
            <person name="Duncan G."/>
            <person name="Agarkova I."/>
            <person name="Borodovsky M."/>
            <person name="Gurnon J."/>
            <person name="Kuo A."/>
            <person name="Lindquist E."/>
            <person name="Lucas S."/>
            <person name="Pangilinan J."/>
            <person name="Polle J."/>
            <person name="Salamov A."/>
            <person name="Terry A."/>
            <person name="Yamada T."/>
            <person name="Dunigan D.D."/>
            <person name="Grigoriev I.V."/>
            <person name="Claverie J.M."/>
            <person name="Van Etten J.L."/>
        </authorList>
    </citation>
    <scope>NUCLEOTIDE SEQUENCE [LARGE SCALE GENOMIC DNA]</scope>
    <source>
        <strain evidence="2 3">NC64A</strain>
    </source>
</reference>
<dbReference type="RefSeq" id="XP_005844990.1">
    <property type="nucleotide sequence ID" value="XM_005844928.1"/>
</dbReference>
<evidence type="ECO:0000256" key="1">
    <source>
        <dbReference type="SAM" id="MobiDB-lite"/>
    </source>
</evidence>
<dbReference type="AlphaFoldDB" id="E1ZN04"/>
<protein>
    <submittedName>
        <fullName evidence="2">Uncharacterized protein</fullName>
    </submittedName>
</protein>
<name>E1ZN04_CHLVA</name>
<dbReference type="Proteomes" id="UP000008141">
    <property type="component" value="Unassembled WGS sequence"/>
</dbReference>